<evidence type="ECO:0000256" key="1">
    <source>
        <dbReference type="ARBA" id="ARBA00004196"/>
    </source>
</evidence>
<protein>
    <submittedName>
        <fullName evidence="8">Alkyl hydroperoxide reductase</fullName>
    </submittedName>
</protein>
<feature type="domain" description="Thioredoxin" evidence="7">
    <location>
        <begin position="38"/>
        <end position="160"/>
    </location>
</feature>
<dbReference type="Pfam" id="PF00578">
    <property type="entry name" value="AhpC-TSA"/>
    <property type="match status" value="1"/>
</dbReference>
<dbReference type="InterPro" id="IPR050553">
    <property type="entry name" value="Thioredoxin_ResA/DsbE_sf"/>
</dbReference>
<evidence type="ECO:0000256" key="3">
    <source>
        <dbReference type="ARBA" id="ARBA00022968"/>
    </source>
</evidence>
<dbReference type="EMBL" id="BOMY01000050">
    <property type="protein sequence ID" value="GIF25246.1"/>
    <property type="molecule type" value="Genomic_DNA"/>
</dbReference>
<comment type="subcellular location">
    <subcellularLocation>
        <location evidence="1">Cell envelope</location>
    </subcellularLocation>
</comment>
<evidence type="ECO:0000313" key="8">
    <source>
        <dbReference type="EMBL" id="GIF25246.1"/>
    </source>
</evidence>
<dbReference type="PANTHER" id="PTHR42852">
    <property type="entry name" value="THIOL:DISULFIDE INTERCHANGE PROTEIN DSBE"/>
    <property type="match status" value="1"/>
</dbReference>
<evidence type="ECO:0000256" key="5">
    <source>
        <dbReference type="ARBA" id="ARBA00023284"/>
    </source>
</evidence>
<feature type="signal peptide" evidence="6">
    <location>
        <begin position="1"/>
        <end position="19"/>
    </location>
</feature>
<organism evidence="8 9">
    <name type="scientific">Paractinoplanes tereljensis</name>
    <dbReference type="NCBI Taxonomy" id="571912"/>
    <lineage>
        <taxon>Bacteria</taxon>
        <taxon>Bacillati</taxon>
        <taxon>Actinomycetota</taxon>
        <taxon>Actinomycetes</taxon>
        <taxon>Micromonosporales</taxon>
        <taxon>Micromonosporaceae</taxon>
        <taxon>Paractinoplanes</taxon>
    </lineage>
</organism>
<dbReference type="GO" id="GO:0017004">
    <property type="term" value="P:cytochrome complex assembly"/>
    <property type="evidence" value="ECO:0007669"/>
    <property type="project" value="UniProtKB-KW"/>
</dbReference>
<evidence type="ECO:0000259" key="7">
    <source>
        <dbReference type="PROSITE" id="PS51352"/>
    </source>
</evidence>
<dbReference type="GO" id="GO:0030313">
    <property type="term" value="C:cell envelope"/>
    <property type="evidence" value="ECO:0007669"/>
    <property type="project" value="UniProtKB-SubCell"/>
</dbReference>
<dbReference type="SUPFAM" id="SSF52833">
    <property type="entry name" value="Thioredoxin-like"/>
    <property type="match status" value="1"/>
</dbReference>
<dbReference type="InterPro" id="IPR000866">
    <property type="entry name" value="AhpC/TSA"/>
</dbReference>
<keyword evidence="4" id="KW-1015">Disulfide bond</keyword>
<evidence type="ECO:0000256" key="4">
    <source>
        <dbReference type="ARBA" id="ARBA00023157"/>
    </source>
</evidence>
<accession>A0A919NU17</accession>
<keyword evidence="6" id="KW-0732">Signal</keyword>
<evidence type="ECO:0000313" key="9">
    <source>
        <dbReference type="Proteomes" id="UP000623608"/>
    </source>
</evidence>
<dbReference type="CDD" id="cd02966">
    <property type="entry name" value="TlpA_like_family"/>
    <property type="match status" value="1"/>
</dbReference>
<dbReference type="Gene3D" id="3.40.30.10">
    <property type="entry name" value="Glutaredoxin"/>
    <property type="match status" value="1"/>
</dbReference>
<dbReference type="PROSITE" id="PS51257">
    <property type="entry name" value="PROKAR_LIPOPROTEIN"/>
    <property type="match status" value="1"/>
</dbReference>
<dbReference type="RefSeq" id="WP_203813039.1">
    <property type="nucleotide sequence ID" value="NZ_BOMY01000050.1"/>
</dbReference>
<dbReference type="PROSITE" id="PS51352">
    <property type="entry name" value="THIOREDOXIN_2"/>
    <property type="match status" value="1"/>
</dbReference>
<dbReference type="GO" id="GO:0016209">
    <property type="term" value="F:antioxidant activity"/>
    <property type="evidence" value="ECO:0007669"/>
    <property type="project" value="InterPro"/>
</dbReference>
<evidence type="ECO:0000256" key="6">
    <source>
        <dbReference type="SAM" id="SignalP"/>
    </source>
</evidence>
<keyword evidence="2" id="KW-0201">Cytochrome c-type biogenesis</keyword>
<reference evidence="8" key="1">
    <citation type="submission" date="2021-01" db="EMBL/GenBank/DDBJ databases">
        <title>Whole genome shotgun sequence of Actinoplanes tereljensis NBRC 105297.</title>
        <authorList>
            <person name="Komaki H."/>
            <person name="Tamura T."/>
        </authorList>
    </citation>
    <scope>NUCLEOTIDE SEQUENCE</scope>
    <source>
        <strain evidence="8">NBRC 105297</strain>
    </source>
</reference>
<feature type="chain" id="PRO_5039040924" evidence="6">
    <location>
        <begin position="20"/>
        <end position="179"/>
    </location>
</feature>
<keyword evidence="5" id="KW-0676">Redox-active center</keyword>
<sequence length="179" mass="18747">MRAVTGLLACLPLFLGACAADAEAADSPFAACTALPSTPTANSLPDLKLPCFTGQEQVSLRSLRGPAVVNIWASWCQPCRKELPIMQQLADTAGDRLTVLGVDTGDSREAGASFAADKSVTFPTLFDEDRKLVNAVGGINLPVTVFLDATGKTYVNLLPLDAAKLTAMIKEHTGVAVTL</sequence>
<name>A0A919NU17_9ACTN</name>
<dbReference type="AlphaFoldDB" id="A0A919NU17"/>
<gene>
    <name evidence="8" type="ORF">Ate02nite_79760</name>
</gene>
<keyword evidence="9" id="KW-1185">Reference proteome</keyword>
<keyword evidence="3" id="KW-0735">Signal-anchor</keyword>
<comment type="caution">
    <text evidence="8">The sequence shown here is derived from an EMBL/GenBank/DDBJ whole genome shotgun (WGS) entry which is preliminary data.</text>
</comment>
<dbReference type="Proteomes" id="UP000623608">
    <property type="component" value="Unassembled WGS sequence"/>
</dbReference>
<evidence type="ECO:0000256" key="2">
    <source>
        <dbReference type="ARBA" id="ARBA00022748"/>
    </source>
</evidence>
<dbReference type="InterPro" id="IPR013766">
    <property type="entry name" value="Thioredoxin_domain"/>
</dbReference>
<dbReference type="InterPro" id="IPR036249">
    <property type="entry name" value="Thioredoxin-like_sf"/>
</dbReference>
<dbReference type="GO" id="GO:0016491">
    <property type="term" value="F:oxidoreductase activity"/>
    <property type="evidence" value="ECO:0007669"/>
    <property type="project" value="InterPro"/>
</dbReference>
<keyword evidence="3" id="KW-0812">Transmembrane</keyword>
<dbReference type="PANTHER" id="PTHR42852:SF6">
    <property type="entry name" value="THIOL:DISULFIDE INTERCHANGE PROTEIN DSBE"/>
    <property type="match status" value="1"/>
</dbReference>
<proteinExistence type="predicted"/>